<accession>W9SK05</accession>
<evidence type="ECO:0000313" key="2">
    <source>
        <dbReference type="Proteomes" id="UP000030645"/>
    </source>
</evidence>
<protein>
    <submittedName>
        <fullName evidence="1">Uncharacterized protein</fullName>
    </submittedName>
</protein>
<reference evidence="2" key="1">
    <citation type="submission" date="2013-01" db="EMBL/GenBank/DDBJ databases">
        <title>Draft Genome Sequence of a Mulberry Tree, Morus notabilis C.K. Schneid.</title>
        <authorList>
            <person name="He N."/>
            <person name="Zhao S."/>
        </authorList>
    </citation>
    <scope>NUCLEOTIDE SEQUENCE</scope>
</reference>
<dbReference type="Proteomes" id="UP000030645">
    <property type="component" value="Unassembled WGS sequence"/>
</dbReference>
<evidence type="ECO:0000313" key="1">
    <source>
        <dbReference type="EMBL" id="EXC12841.1"/>
    </source>
</evidence>
<dbReference type="AlphaFoldDB" id="W9SK05"/>
<keyword evidence="2" id="KW-1185">Reference proteome</keyword>
<proteinExistence type="predicted"/>
<sequence length="83" mass="8841">MLRCFFDVVLGRGGVSYGVTDAEIRGLVTFNCGRHEIFQAGLWCGGFIPSGTILFLGSLACGSVVSDVAPLAMALFISDFSRF</sequence>
<gene>
    <name evidence="1" type="ORF">L484_008235</name>
</gene>
<organism evidence="1 2">
    <name type="scientific">Morus notabilis</name>
    <dbReference type="NCBI Taxonomy" id="981085"/>
    <lineage>
        <taxon>Eukaryota</taxon>
        <taxon>Viridiplantae</taxon>
        <taxon>Streptophyta</taxon>
        <taxon>Embryophyta</taxon>
        <taxon>Tracheophyta</taxon>
        <taxon>Spermatophyta</taxon>
        <taxon>Magnoliopsida</taxon>
        <taxon>eudicotyledons</taxon>
        <taxon>Gunneridae</taxon>
        <taxon>Pentapetalae</taxon>
        <taxon>rosids</taxon>
        <taxon>fabids</taxon>
        <taxon>Rosales</taxon>
        <taxon>Moraceae</taxon>
        <taxon>Moreae</taxon>
        <taxon>Morus</taxon>
    </lineage>
</organism>
<name>W9SK05_9ROSA</name>
<dbReference type="EMBL" id="KE345724">
    <property type="protein sequence ID" value="EXC12841.1"/>
    <property type="molecule type" value="Genomic_DNA"/>
</dbReference>